<comment type="caution">
    <text evidence="2">The sequence shown here is derived from an EMBL/GenBank/DDBJ whole genome shotgun (WGS) entry which is preliminary data.</text>
</comment>
<reference evidence="2 3" key="1">
    <citation type="journal article" date="2014" name="Agronomy (Basel)">
        <title>A Draft Genome Sequence for Ensete ventricosum, the Drought-Tolerant Tree Against Hunger.</title>
        <authorList>
            <person name="Harrison J."/>
            <person name="Moore K.A."/>
            <person name="Paszkiewicz K."/>
            <person name="Jones T."/>
            <person name="Grant M."/>
            <person name="Ambacheew D."/>
            <person name="Muzemil S."/>
            <person name="Studholme D.J."/>
        </authorList>
    </citation>
    <scope>NUCLEOTIDE SEQUENCE [LARGE SCALE GENOMIC DNA]</scope>
</reference>
<feature type="region of interest" description="Disordered" evidence="1">
    <location>
        <begin position="89"/>
        <end position="139"/>
    </location>
</feature>
<name>A0A426XF21_ENSVE</name>
<sequence>MGFDHRFSDSSPSSAPPSLIQRLCSSIRSSCCCIGGCGGEDERPASLMSSSAIWFRCQNLVYRVTAHRHHRARRSSGDFSYDPFSYALNFDDGHNDDDLPGGRDDFRHRSFSSRLPPSPPRSDAPPRAWPIQAPPLFSP</sequence>
<organism evidence="2 3">
    <name type="scientific">Ensete ventricosum</name>
    <name type="common">Abyssinian banana</name>
    <name type="synonym">Musa ensete</name>
    <dbReference type="NCBI Taxonomy" id="4639"/>
    <lineage>
        <taxon>Eukaryota</taxon>
        <taxon>Viridiplantae</taxon>
        <taxon>Streptophyta</taxon>
        <taxon>Embryophyta</taxon>
        <taxon>Tracheophyta</taxon>
        <taxon>Spermatophyta</taxon>
        <taxon>Magnoliopsida</taxon>
        <taxon>Liliopsida</taxon>
        <taxon>Zingiberales</taxon>
        <taxon>Musaceae</taxon>
        <taxon>Ensete</taxon>
    </lineage>
</organism>
<dbReference type="EMBL" id="AMZH03021587">
    <property type="protein sequence ID" value="RRT38075.1"/>
    <property type="molecule type" value="Genomic_DNA"/>
</dbReference>
<dbReference type="AlphaFoldDB" id="A0A426XF21"/>
<dbReference type="PANTHER" id="PTHR33168">
    <property type="entry name" value="STRESS INDUCED PROTEIN-RELATED"/>
    <property type="match status" value="1"/>
</dbReference>
<dbReference type="Proteomes" id="UP000287651">
    <property type="component" value="Unassembled WGS sequence"/>
</dbReference>
<evidence type="ECO:0000313" key="3">
    <source>
        <dbReference type="Proteomes" id="UP000287651"/>
    </source>
</evidence>
<evidence type="ECO:0000256" key="1">
    <source>
        <dbReference type="SAM" id="MobiDB-lite"/>
    </source>
</evidence>
<gene>
    <name evidence="2" type="ORF">B296_00046437</name>
</gene>
<feature type="compositionally biased region" description="Basic and acidic residues" evidence="1">
    <location>
        <begin position="91"/>
        <end position="108"/>
    </location>
</feature>
<evidence type="ECO:0000313" key="2">
    <source>
        <dbReference type="EMBL" id="RRT38075.1"/>
    </source>
</evidence>
<proteinExistence type="predicted"/>
<accession>A0A426XF21</accession>
<protein>
    <submittedName>
        <fullName evidence="2">Uncharacterized protein</fullName>
    </submittedName>
</protein>